<feature type="compositionally biased region" description="Basic and acidic residues" evidence="1">
    <location>
        <begin position="85"/>
        <end position="113"/>
    </location>
</feature>
<sequence length="144" mass="17189">MKKTKKEDSAHFCHCIPYGRIDARKLEQLQNYRQKQICSWKDLTPFSERQEEVCKSIRSVHVKKPFFPPFCELRFVTGLESYCKRSDNREKSRNEVRKKSHSDSSRHNKETDVLHNYMQVKNKNVEDTEVKIFNSSPLRLPKLN</sequence>
<reference evidence="2" key="2">
    <citation type="journal article" date="2023" name="Science">
        <title>Genomic signatures of disease resistance in endangered staghorn corals.</title>
        <authorList>
            <person name="Vollmer S.V."/>
            <person name="Selwyn J.D."/>
            <person name="Despard B.A."/>
            <person name="Roesel C.L."/>
        </authorList>
    </citation>
    <scope>NUCLEOTIDE SEQUENCE</scope>
    <source>
        <strain evidence="2">K2</strain>
    </source>
</reference>
<feature type="region of interest" description="Disordered" evidence="1">
    <location>
        <begin position="85"/>
        <end position="114"/>
    </location>
</feature>
<dbReference type="AlphaFoldDB" id="A0AAD9UV75"/>
<name>A0AAD9UV75_ACRCE</name>
<accession>A0AAD9UV75</accession>
<evidence type="ECO:0000256" key="1">
    <source>
        <dbReference type="SAM" id="MobiDB-lite"/>
    </source>
</evidence>
<evidence type="ECO:0000313" key="3">
    <source>
        <dbReference type="Proteomes" id="UP001249851"/>
    </source>
</evidence>
<keyword evidence="3" id="KW-1185">Reference proteome</keyword>
<evidence type="ECO:0000313" key="2">
    <source>
        <dbReference type="EMBL" id="KAK2551194.1"/>
    </source>
</evidence>
<protein>
    <submittedName>
        <fullName evidence="2">Uncharacterized protein</fullName>
    </submittedName>
</protein>
<reference evidence="2" key="1">
    <citation type="journal article" date="2023" name="G3 (Bethesda)">
        <title>Whole genome assembly and annotation of the endangered Caribbean coral Acropora cervicornis.</title>
        <authorList>
            <person name="Selwyn J.D."/>
            <person name="Vollmer S.V."/>
        </authorList>
    </citation>
    <scope>NUCLEOTIDE SEQUENCE</scope>
    <source>
        <strain evidence="2">K2</strain>
    </source>
</reference>
<proteinExistence type="predicted"/>
<dbReference type="EMBL" id="JARQWQ010000100">
    <property type="protein sequence ID" value="KAK2551194.1"/>
    <property type="molecule type" value="Genomic_DNA"/>
</dbReference>
<comment type="caution">
    <text evidence="2">The sequence shown here is derived from an EMBL/GenBank/DDBJ whole genome shotgun (WGS) entry which is preliminary data.</text>
</comment>
<organism evidence="2 3">
    <name type="scientific">Acropora cervicornis</name>
    <name type="common">Staghorn coral</name>
    <dbReference type="NCBI Taxonomy" id="6130"/>
    <lineage>
        <taxon>Eukaryota</taxon>
        <taxon>Metazoa</taxon>
        <taxon>Cnidaria</taxon>
        <taxon>Anthozoa</taxon>
        <taxon>Hexacorallia</taxon>
        <taxon>Scleractinia</taxon>
        <taxon>Astrocoeniina</taxon>
        <taxon>Acroporidae</taxon>
        <taxon>Acropora</taxon>
    </lineage>
</organism>
<dbReference type="Proteomes" id="UP001249851">
    <property type="component" value="Unassembled WGS sequence"/>
</dbReference>
<gene>
    <name evidence="2" type="ORF">P5673_027956</name>
</gene>